<evidence type="ECO:0000256" key="5">
    <source>
        <dbReference type="ARBA" id="ARBA00022970"/>
    </source>
</evidence>
<dbReference type="Pfam" id="PF00528">
    <property type="entry name" value="BPD_transp_1"/>
    <property type="match status" value="1"/>
</dbReference>
<proteinExistence type="inferred from homology"/>
<organism evidence="10 11">
    <name type="scientific">Caldalkalibacillus thermarum (strain TA2.A1)</name>
    <dbReference type="NCBI Taxonomy" id="986075"/>
    <lineage>
        <taxon>Bacteria</taxon>
        <taxon>Bacillati</taxon>
        <taxon>Bacillota</taxon>
        <taxon>Bacilli</taxon>
        <taxon>Bacillales</taxon>
        <taxon>Bacillaceae</taxon>
        <taxon>Caldalkalibacillus</taxon>
    </lineage>
</organism>
<evidence type="ECO:0000313" key="11">
    <source>
        <dbReference type="Proteomes" id="UP000010716"/>
    </source>
</evidence>
<dbReference type="InterPro" id="IPR010065">
    <property type="entry name" value="AA_ABC_transptr_permease_3TM"/>
</dbReference>
<comment type="caution">
    <text evidence="10">The sequence shown here is derived from an EMBL/GenBank/DDBJ whole genome shotgun (WGS) entry which is preliminary data.</text>
</comment>
<feature type="domain" description="ABC transmembrane type-1" evidence="9">
    <location>
        <begin position="17"/>
        <end position="207"/>
    </location>
</feature>
<dbReference type="Proteomes" id="UP000010716">
    <property type="component" value="Unassembled WGS sequence"/>
</dbReference>
<dbReference type="NCBIfam" id="TIGR03004">
    <property type="entry name" value="ectoine_ehuC"/>
    <property type="match status" value="1"/>
</dbReference>
<feature type="transmembrane region" description="Helical" evidence="8">
    <location>
        <begin position="12"/>
        <end position="38"/>
    </location>
</feature>
<dbReference type="SUPFAM" id="SSF161098">
    <property type="entry name" value="MetI-like"/>
    <property type="match status" value="1"/>
</dbReference>
<dbReference type="Gene3D" id="1.10.3720.10">
    <property type="entry name" value="MetI-like"/>
    <property type="match status" value="1"/>
</dbReference>
<comment type="subcellular location">
    <subcellularLocation>
        <location evidence="1 8">Cell membrane</location>
        <topology evidence="1 8">Multi-pass membrane protein</topology>
    </subcellularLocation>
</comment>
<evidence type="ECO:0000259" key="9">
    <source>
        <dbReference type="PROSITE" id="PS50928"/>
    </source>
</evidence>
<keyword evidence="3" id="KW-1003">Cell membrane</keyword>
<keyword evidence="2 8" id="KW-0813">Transport</keyword>
<dbReference type="PANTHER" id="PTHR30614:SF0">
    <property type="entry name" value="L-CYSTINE TRANSPORT SYSTEM PERMEASE PROTEIN TCYL"/>
    <property type="match status" value="1"/>
</dbReference>
<dbReference type="AlphaFoldDB" id="F5LAF6"/>
<keyword evidence="4 8" id="KW-0812">Transmembrane</keyword>
<dbReference type="PANTHER" id="PTHR30614">
    <property type="entry name" value="MEMBRANE COMPONENT OF AMINO ACID ABC TRANSPORTER"/>
    <property type="match status" value="1"/>
</dbReference>
<gene>
    <name evidence="10" type="ORF">CathTA2_2891</name>
</gene>
<evidence type="ECO:0000256" key="7">
    <source>
        <dbReference type="ARBA" id="ARBA00023136"/>
    </source>
</evidence>
<dbReference type="InterPro" id="IPR014342">
    <property type="entry name" value="Ectoine_EhuC"/>
</dbReference>
<dbReference type="PROSITE" id="PS50928">
    <property type="entry name" value="ABC_TM1"/>
    <property type="match status" value="1"/>
</dbReference>
<keyword evidence="6 8" id="KW-1133">Transmembrane helix</keyword>
<name>F5LAF6_CALTT</name>
<evidence type="ECO:0000256" key="1">
    <source>
        <dbReference type="ARBA" id="ARBA00004651"/>
    </source>
</evidence>
<evidence type="ECO:0000256" key="3">
    <source>
        <dbReference type="ARBA" id="ARBA00022475"/>
    </source>
</evidence>
<dbReference type="CDD" id="cd06261">
    <property type="entry name" value="TM_PBP2"/>
    <property type="match status" value="1"/>
</dbReference>
<dbReference type="InterPro" id="IPR000515">
    <property type="entry name" value="MetI-like"/>
</dbReference>
<reference evidence="10 11" key="1">
    <citation type="journal article" date="2011" name="J. Bacteriol.">
        <title>Draft genome sequence of the thermoalkaliphilic Caldalkalibacillus thermarum strain TA2.A1.</title>
        <authorList>
            <person name="Kalamorz F."/>
            <person name="Keis S."/>
            <person name="McMillan D.G."/>
            <person name="Olsson K."/>
            <person name="Stanton J.A."/>
            <person name="Stockwell P."/>
            <person name="Black M.A."/>
            <person name="Klingeman D.M."/>
            <person name="Land M.L."/>
            <person name="Han C.S."/>
            <person name="Martin S.L."/>
            <person name="Becher S.A."/>
            <person name="Peddie C.J."/>
            <person name="Morgan H.W."/>
            <person name="Matthies D."/>
            <person name="Preiss L."/>
            <person name="Meier T."/>
            <person name="Brown S.D."/>
            <person name="Cook G.M."/>
        </authorList>
    </citation>
    <scope>NUCLEOTIDE SEQUENCE [LARGE SCALE GENOMIC DNA]</scope>
    <source>
        <strain evidence="10 11">TA2.A1</strain>
    </source>
</reference>
<dbReference type="GO" id="GO:0043190">
    <property type="term" value="C:ATP-binding cassette (ABC) transporter complex"/>
    <property type="evidence" value="ECO:0007669"/>
    <property type="project" value="InterPro"/>
</dbReference>
<keyword evidence="7 8" id="KW-0472">Membrane</keyword>
<dbReference type="InterPro" id="IPR043429">
    <property type="entry name" value="ArtM/GltK/GlnP/TcyL/YhdX-like"/>
</dbReference>
<feature type="transmembrane region" description="Helical" evidence="8">
    <location>
        <begin position="59"/>
        <end position="80"/>
    </location>
</feature>
<sequence>MIAILSYDAWMLLLQGVGVTVQLLVYSSLLALIIAFIAGFGRLSKYKLIRGITVAYVEFFRGTSLLVQLFWFYFVLPFFGLKLPSLLVGVIALGLNYGSYASEIVRSAILAIPKEQTEAAIALNMTPWQRMRLVILPQAIKIMLPGFGNISIELLKGTALVVLIGVTDVTYMVKQILIPSGAGSQYEMYSLLLVVYFILALPLILTVRWLEKRASAGGGRS</sequence>
<evidence type="ECO:0000256" key="2">
    <source>
        <dbReference type="ARBA" id="ARBA00022448"/>
    </source>
</evidence>
<dbReference type="InterPro" id="IPR035906">
    <property type="entry name" value="MetI-like_sf"/>
</dbReference>
<feature type="transmembrane region" description="Helical" evidence="8">
    <location>
        <begin position="189"/>
        <end position="210"/>
    </location>
</feature>
<comment type="similarity">
    <text evidence="8">Belongs to the binding-protein-dependent transport system permease family.</text>
</comment>
<dbReference type="GO" id="GO:0022857">
    <property type="term" value="F:transmembrane transporter activity"/>
    <property type="evidence" value="ECO:0007669"/>
    <property type="project" value="InterPro"/>
</dbReference>
<dbReference type="eggNOG" id="COG0765">
    <property type="taxonomic scope" value="Bacteria"/>
</dbReference>
<evidence type="ECO:0000313" key="10">
    <source>
        <dbReference type="EMBL" id="EGL81705.1"/>
    </source>
</evidence>
<protein>
    <submittedName>
        <fullName evidence="10">Ectoine/hydroxyectoine ABC transporter, permease protein EhuC</fullName>
    </submittedName>
</protein>
<feature type="transmembrane region" description="Helical" evidence="8">
    <location>
        <begin position="133"/>
        <end position="152"/>
    </location>
</feature>
<dbReference type="NCBIfam" id="TIGR01726">
    <property type="entry name" value="HEQRo_perm_3TM"/>
    <property type="match status" value="1"/>
</dbReference>
<keyword evidence="5" id="KW-0029">Amino-acid transport</keyword>
<dbReference type="GO" id="GO:0006865">
    <property type="term" value="P:amino acid transport"/>
    <property type="evidence" value="ECO:0007669"/>
    <property type="project" value="UniProtKB-KW"/>
</dbReference>
<evidence type="ECO:0000256" key="6">
    <source>
        <dbReference type="ARBA" id="ARBA00022989"/>
    </source>
</evidence>
<dbReference type="EMBL" id="AFCE01000163">
    <property type="protein sequence ID" value="EGL81705.1"/>
    <property type="molecule type" value="Genomic_DNA"/>
</dbReference>
<evidence type="ECO:0000256" key="4">
    <source>
        <dbReference type="ARBA" id="ARBA00022692"/>
    </source>
</evidence>
<accession>F5LAF6</accession>
<evidence type="ECO:0000256" key="8">
    <source>
        <dbReference type="RuleBase" id="RU363032"/>
    </source>
</evidence>
<feature type="transmembrane region" description="Helical" evidence="8">
    <location>
        <begin position="158"/>
        <end position="177"/>
    </location>
</feature>